<sequence length="241" mass="27287">MPKYAKARSTRRYTPYKKTYSKKNATNKRIATIAKSVVKRSTESIEYFKGIGGPLINTVWFYNNLFENIQYGDGMGQRHGDKIWCSNINIKGYIQPTTDGTRNTGTHVRMLLIQSKDMVGNALGGAWFNWTTATARNPVISGTNINGHLDKKELTVLKSKYIYIPPLNSNATDRSAGIITQPLKYVSMNYNMKKNFSYEQGGTNGKNWNIYLLITVNNNENTGTEGDIETSFNMKMTYKDI</sequence>
<dbReference type="Gene3D" id="2.60.120.20">
    <property type="match status" value="1"/>
</dbReference>
<protein>
    <recommendedName>
        <fullName evidence="2">Capsid protein</fullName>
    </recommendedName>
</protein>
<dbReference type="InterPro" id="IPR029053">
    <property type="entry name" value="Viral_coat"/>
</dbReference>
<dbReference type="EMBL" id="MW182767">
    <property type="protein sequence ID" value="QTE03385.1"/>
    <property type="molecule type" value="Genomic_DNA"/>
</dbReference>
<reference evidence="1" key="1">
    <citation type="submission" date="2020-10" db="EMBL/GenBank/DDBJ databases">
        <title>CRESS DNA virus dark matter in the feces of wild birds.</title>
        <authorList>
            <person name="Yang S."/>
            <person name="Zhang W."/>
        </authorList>
    </citation>
    <scope>NUCLEOTIDE SEQUENCE</scope>
    <source>
        <strain evidence="1">Par77cir6</strain>
    </source>
</reference>
<evidence type="ECO:0008006" key="2">
    <source>
        <dbReference type="Google" id="ProtNLM"/>
    </source>
</evidence>
<organism evidence="1">
    <name type="scientific">Lorikeet CRESS-DNA-virus sp</name>
    <dbReference type="NCBI Taxonomy" id="2815042"/>
    <lineage>
        <taxon>Viruses</taxon>
        <taxon>Monodnaviria</taxon>
        <taxon>Shotokuvirae</taxon>
        <taxon>Cressdnaviricota</taxon>
    </lineage>
</organism>
<evidence type="ECO:0000313" key="1">
    <source>
        <dbReference type="EMBL" id="QTE03385.1"/>
    </source>
</evidence>
<proteinExistence type="predicted"/>
<accession>A0A8A4XBR0</accession>
<name>A0A8A4XBR0_9VIRU</name>